<dbReference type="EMBL" id="JAVDRP010000017">
    <property type="protein sequence ID" value="MDR6412278.1"/>
    <property type="molecule type" value="Genomic_DNA"/>
</dbReference>
<dbReference type="RefSeq" id="WP_310126120.1">
    <property type="nucleotide sequence ID" value="NZ_JAVDQV010000018.1"/>
</dbReference>
<organism evidence="2 3">
    <name type="scientific">Paraburkholderia terricola</name>
    <dbReference type="NCBI Taxonomy" id="169427"/>
    <lineage>
        <taxon>Bacteria</taxon>
        <taxon>Pseudomonadati</taxon>
        <taxon>Pseudomonadota</taxon>
        <taxon>Betaproteobacteria</taxon>
        <taxon>Burkholderiales</taxon>
        <taxon>Burkholderiaceae</taxon>
        <taxon>Paraburkholderia</taxon>
    </lineage>
</organism>
<feature type="transmembrane region" description="Helical" evidence="1">
    <location>
        <begin position="20"/>
        <end position="43"/>
    </location>
</feature>
<feature type="transmembrane region" description="Helical" evidence="1">
    <location>
        <begin position="55"/>
        <end position="76"/>
    </location>
</feature>
<evidence type="ECO:0000313" key="3">
    <source>
        <dbReference type="Proteomes" id="UP001264340"/>
    </source>
</evidence>
<sequence length="145" mass="15828">MSRQDLNEAQFEKQKRPFYLIGTALALIAVGIWNLIVLSLFVFFPIFHHYMRNTLLVPVLIGVGTIVSVALVASGIGVIRGAGWSRALAIPCLLFLCVKAAFPVLFGHGRISGYGWAGLVFYLCISLLLVTRGASAFFGVRRAKT</sequence>
<comment type="caution">
    <text evidence="2">The sequence shown here is derived from an EMBL/GenBank/DDBJ whole genome shotgun (WGS) entry which is preliminary data.</text>
</comment>
<feature type="transmembrane region" description="Helical" evidence="1">
    <location>
        <begin position="88"/>
        <end position="107"/>
    </location>
</feature>
<gene>
    <name evidence="2" type="ORF">J2804_005713</name>
</gene>
<keyword evidence="3" id="KW-1185">Reference proteome</keyword>
<keyword evidence="1" id="KW-0812">Transmembrane</keyword>
<name>A0ABU1LZU0_9BURK</name>
<reference evidence="2 3" key="1">
    <citation type="submission" date="2023-07" db="EMBL/GenBank/DDBJ databases">
        <title>Sorghum-associated microbial communities from plants grown in Nebraska, USA.</title>
        <authorList>
            <person name="Schachtman D."/>
        </authorList>
    </citation>
    <scope>NUCLEOTIDE SEQUENCE [LARGE SCALE GENOMIC DNA]</scope>
    <source>
        <strain evidence="2 3">DS1316</strain>
    </source>
</reference>
<evidence type="ECO:0000313" key="2">
    <source>
        <dbReference type="EMBL" id="MDR6412278.1"/>
    </source>
</evidence>
<evidence type="ECO:0000256" key="1">
    <source>
        <dbReference type="SAM" id="Phobius"/>
    </source>
</evidence>
<dbReference type="Proteomes" id="UP001264340">
    <property type="component" value="Unassembled WGS sequence"/>
</dbReference>
<keyword evidence="1" id="KW-0472">Membrane</keyword>
<proteinExistence type="predicted"/>
<keyword evidence="1" id="KW-1133">Transmembrane helix</keyword>
<protein>
    <submittedName>
        <fullName evidence="2">Uncharacterized protein</fullName>
    </submittedName>
</protein>
<accession>A0ABU1LZU0</accession>
<feature type="transmembrane region" description="Helical" evidence="1">
    <location>
        <begin position="119"/>
        <end position="140"/>
    </location>
</feature>